<organism evidence="1 2">
    <name type="scientific">Ancylostoma ceylanicum</name>
    <dbReference type="NCBI Taxonomy" id="53326"/>
    <lineage>
        <taxon>Eukaryota</taxon>
        <taxon>Metazoa</taxon>
        <taxon>Ecdysozoa</taxon>
        <taxon>Nematoda</taxon>
        <taxon>Chromadorea</taxon>
        <taxon>Rhabditida</taxon>
        <taxon>Rhabditina</taxon>
        <taxon>Rhabditomorpha</taxon>
        <taxon>Strongyloidea</taxon>
        <taxon>Ancylostomatidae</taxon>
        <taxon>Ancylostomatinae</taxon>
        <taxon>Ancylostoma</taxon>
    </lineage>
</organism>
<evidence type="ECO:0000313" key="1">
    <source>
        <dbReference type="EMBL" id="EPB70550.1"/>
    </source>
</evidence>
<dbReference type="AlphaFoldDB" id="A0A0D6LEN5"/>
<accession>A0A0D6LEN5</accession>
<protein>
    <submittedName>
        <fullName evidence="1">Uncharacterized protein</fullName>
    </submittedName>
</protein>
<dbReference type="Proteomes" id="UP000054495">
    <property type="component" value="Unassembled WGS sequence"/>
</dbReference>
<reference evidence="1 2" key="1">
    <citation type="submission" date="2013-05" db="EMBL/GenBank/DDBJ databases">
        <title>Draft genome of the parasitic nematode Anyclostoma ceylanicum.</title>
        <authorList>
            <person name="Mitreva M."/>
        </authorList>
    </citation>
    <scope>NUCLEOTIDE SEQUENCE [LARGE SCALE GENOMIC DNA]</scope>
</reference>
<dbReference type="EMBL" id="KE125181">
    <property type="protein sequence ID" value="EPB70550.1"/>
    <property type="molecule type" value="Genomic_DNA"/>
</dbReference>
<keyword evidence="2" id="KW-1185">Reference proteome</keyword>
<evidence type="ECO:0000313" key="2">
    <source>
        <dbReference type="Proteomes" id="UP000054495"/>
    </source>
</evidence>
<name>A0A0D6LEN5_9BILA</name>
<gene>
    <name evidence="1" type="ORF">ANCCEY_10359</name>
</gene>
<proteinExistence type="predicted"/>
<sequence>MNTQETIKMRLKKYVRQTVGAEKDVRQRLYALPTEATKNRRLEGFPFFYFFFVFPALS</sequence>